<organism evidence="3 4">
    <name type="scientific">Macrostomum lignano</name>
    <dbReference type="NCBI Taxonomy" id="282301"/>
    <lineage>
        <taxon>Eukaryota</taxon>
        <taxon>Metazoa</taxon>
        <taxon>Spiralia</taxon>
        <taxon>Lophotrochozoa</taxon>
        <taxon>Platyhelminthes</taxon>
        <taxon>Rhabditophora</taxon>
        <taxon>Macrostomorpha</taxon>
        <taxon>Macrostomida</taxon>
        <taxon>Macrostomidae</taxon>
        <taxon>Macrostomum</taxon>
    </lineage>
</organism>
<feature type="transmembrane region" description="Helical" evidence="2">
    <location>
        <begin position="115"/>
        <end position="134"/>
    </location>
</feature>
<reference evidence="4" key="1">
    <citation type="submission" date="2016-11" db="UniProtKB">
        <authorList>
            <consortium name="WormBaseParasite"/>
        </authorList>
    </citation>
    <scope>IDENTIFICATION</scope>
</reference>
<keyword evidence="2" id="KW-0812">Transmembrane</keyword>
<feature type="compositionally biased region" description="Polar residues" evidence="1">
    <location>
        <begin position="557"/>
        <end position="649"/>
    </location>
</feature>
<name>A0A1I8IJK4_9PLAT</name>
<evidence type="ECO:0000256" key="2">
    <source>
        <dbReference type="SAM" id="Phobius"/>
    </source>
</evidence>
<evidence type="ECO:0000313" key="4">
    <source>
        <dbReference type="WBParaSite" id="maker-uti_cns_0013210-snap-gene-0.2-mRNA-1"/>
    </source>
</evidence>
<protein>
    <submittedName>
        <fullName evidence="4">RING-type domain-containing protein</fullName>
    </submittedName>
</protein>
<feature type="transmembrane region" description="Helical" evidence="2">
    <location>
        <begin position="146"/>
        <end position="168"/>
    </location>
</feature>
<keyword evidence="3" id="KW-1185">Reference proteome</keyword>
<dbReference type="WBParaSite" id="maker-uti_cns_0013210-snap-gene-0.2-mRNA-1">
    <property type="protein sequence ID" value="maker-uti_cns_0013210-snap-gene-0.2-mRNA-1"/>
    <property type="gene ID" value="maker-uti_cns_0013210-snap-gene-0.2"/>
</dbReference>
<evidence type="ECO:0000313" key="3">
    <source>
        <dbReference type="Proteomes" id="UP000095280"/>
    </source>
</evidence>
<feature type="compositionally biased region" description="Low complexity" evidence="1">
    <location>
        <begin position="466"/>
        <end position="479"/>
    </location>
</feature>
<feature type="region of interest" description="Disordered" evidence="1">
    <location>
        <begin position="557"/>
        <end position="652"/>
    </location>
</feature>
<accession>A0A1I8IJK4</accession>
<proteinExistence type="predicted"/>
<keyword evidence="2" id="KW-1133">Transmembrane helix</keyword>
<keyword evidence="2" id="KW-0472">Membrane</keyword>
<dbReference type="Proteomes" id="UP000095280">
    <property type="component" value="Unplaced"/>
</dbReference>
<sequence length="695" mass="74925">MRPNVQRGSAEHVHNVRAAQAQVRCDWLNRPETPLTLSHGGHVFVKAGNDGHVTRPRFGRHPGVRQAPRAGAAQHASAGAIVSTGRSALRCLRVGDSSVQLSDSDREELVVAHRYLWISAAVLAVLIVTAVNLLPKKFNFPIHPSVILLTVPASVCIIGMVTGCCLHARVYQRNCRHSSGSGHFSCCCCCGRAGRGGDRDGGYLLQPMVRAGGVGPSETQESLALNGDSVPAALPARHLCQVILCQLPHLRQVILCQLPHLCQVILCQLPHLCQVILCQLPHLCQVILCQLPHLCQVILCQLPHLCQVILCQLPHLCQVILCQLPHLCQVILCQLPHLCQVILCQLPHLCQVILCQLPHLCQVILCQLPHLRQAILCQLPHLCQVILCQLPHLRQVILCQLPHLRQRNAAAVSRSRPGAGISLYRSQSPKRTSAGTRVAADNGLATRASAGSPQPPPPQGTVSRTSRSSIAALYSSSRSGRCRPQNTSGLATAACPASAEAGRPRCPAADRALTNIGRSQGGGRSKFTGCSARARNWSGFERQTSSVRVTCATAKSRSLSSIEQQQSPDHSAQLSSSKVPITQPNRAAKSRSLSQIEQQSPDHSAKSSSKVPITQLNRAAKSRSLSPIEQQSPDHSAQSSSKVPITQPNRAAKSRIQKAYQYQRVLGLNILKHLFGRGTFCVGPTVSSHSNSIVA</sequence>
<feature type="region of interest" description="Disordered" evidence="1">
    <location>
        <begin position="446"/>
        <end position="489"/>
    </location>
</feature>
<evidence type="ECO:0000256" key="1">
    <source>
        <dbReference type="SAM" id="MobiDB-lite"/>
    </source>
</evidence>
<dbReference type="AlphaFoldDB" id="A0A1I8IJK4"/>